<feature type="domain" description="GST C-terminal" evidence="3">
    <location>
        <begin position="97"/>
        <end position="209"/>
    </location>
</feature>
<evidence type="ECO:0000313" key="4">
    <source>
        <dbReference type="EMBL" id="TPD61752.1"/>
    </source>
</evidence>
<feature type="domain" description="GST N-terminal" evidence="2">
    <location>
        <begin position="11"/>
        <end position="92"/>
    </location>
</feature>
<dbReference type="InterPro" id="IPR040079">
    <property type="entry name" value="Glutathione_S-Trfase"/>
</dbReference>
<dbReference type="PROSITE" id="PS50405">
    <property type="entry name" value="GST_CTER"/>
    <property type="match status" value="1"/>
</dbReference>
<dbReference type="CDD" id="cd03046">
    <property type="entry name" value="GST_N_GTT1_like"/>
    <property type="match status" value="1"/>
</dbReference>
<dbReference type="InterPro" id="IPR004045">
    <property type="entry name" value="Glutathione_S-Trfase_N"/>
</dbReference>
<comment type="similarity">
    <text evidence="1">Belongs to the GST superfamily.</text>
</comment>
<dbReference type="SFLD" id="SFLDG01150">
    <property type="entry name" value="Main.1:_Beta-like"/>
    <property type="match status" value="1"/>
</dbReference>
<accession>A0A501PNS1</accession>
<dbReference type="Gene3D" id="3.40.30.10">
    <property type="entry name" value="Glutaredoxin"/>
    <property type="match status" value="1"/>
</dbReference>
<protein>
    <submittedName>
        <fullName evidence="4">Glutathione S-transferase family protein</fullName>
    </submittedName>
</protein>
<evidence type="ECO:0000259" key="3">
    <source>
        <dbReference type="PROSITE" id="PS50405"/>
    </source>
</evidence>
<evidence type="ECO:0000313" key="5">
    <source>
        <dbReference type="Proteomes" id="UP000319148"/>
    </source>
</evidence>
<evidence type="ECO:0000256" key="1">
    <source>
        <dbReference type="RuleBase" id="RU003494"/>
    </source>
</evidence>
<dbReference type="PANTHER" id="PTHR44051">
    <property type="entry name" value="GLUTATHIONE S-TRANSFERASE-RELATED"/>
    <property type="match status" value="1"/>
</dbReference>
<sequence length="209" mass="23565">MRPGRRSTREEEMITLYGSKQSRAALNIWTAAELGIELDLKAYDPRSEGTQSEEYRKLNPTGKVPTLVDGDFVLTESVAISYYLARKYGGGKLLGKTPEEEADILRWCFFGMTEIDAFAFQLMLETKFRPGEANEAFCEECKYHITNALNVLEEALKGREWLVGDEITMADLVGIRCAGFTLYVGMSLDNWPNVAAWVKKGAERPAYPR</sequence>
<name>A0A501PNS1_9PROT</name>
<keyword evidence="4" id="KW-0808">Transferase</keyword>
<dbReference type="Pfam" id="PF02798">
    <property type="entry name" value="GST_N"/>
    <property type="match status" value="1"/>
</dbReference>
<dbReference type="InterPro" id="IPR036249">
    <property type="entry name" value="Thioredoxin-like_sf"/>
</dbReference>
<reference evidence="5" key="1">
    <citation type="submission" date="2019-06" db="EMBL/GenBank/DDBJ databases">
        <title>The complete genome of Emcibacter congregatus ZYLT.</title>
        <authorList>
            <person name="Zhao Z."/>
        </authorList>
    </citation>
    <scope>NUCLEOTIDE SEQUENCE [LARGE SCALE GENOMIC DNA]</scope>
    <source>
        <strain evidence="5">MCCC 1A06723</strain>
    </source>
</reference>
<dbReference type="Pfam" id="PF00043">
    <property type="entry name" value="GST_C"/>
    <property type="match status" value="1"/>
</dbReference>
<dbReference type="InterPro" id="IPR010987">
    <property type="entry name" value="Glutathione-S-Trfase_C-like"/>
</dbReference>
<dbReference type="SUPFAM" id="SSF52833">
    <property type="entry name" value="Thioredoxin-like"/>
    <property type="match status" value="1"/>
</dbReference>
<dbReference type="Proteomes" id="UP000319148">
    <property type="component" value="Unassembled WGS sequence"/>
</dbReference>
<evidence type="ECO:0000259" key="2">
    <source>
        <dbReference type="PROSITE" id="PS50404"/>
    </source>
</evidence>
<dbReference type="PROSITE" id="PS50404">
    <property type="entry name" value="GST_NTER"/>
    <property type="match status" value="1"/>
</dbReference>
<dbReference type="InterPro" id="IPR004046">
    <property type="entry name" value="GST_C"/>
</dbReference>
<dbReference type="GO" id="GO:0016740">
    <property type="term" value="F:transferase activity"/>
    <property type="evidence" value="ECO:0007669"/>
    <property type="project" value="UniProtKB-KW"/>
</dbReference>
<dbReference type="PANTHER" id="PTHR44051:SF9">
    <property type="entry name" value="GLUTATHIONE S-TRANSFERASE 1"/>
    <property type="match status" value="1"/>
</dbReference>
<keyword evidence="5" id="KW-1185">Reference proteome</keyword>
<comment type="caution">
    <text evidence="4">The sequence shown here is derived from an EMBL/GenBank/DDBJ whole genome shotgun (WGS) entry which is preliminary data.</text>
</comment>
<gene>
    <name evidence="4" type="ORF">FIV46_05970</name>
</gene>
<dbReference type="SFLD" id="SFLDS00019">
    <property type="entry name" value="Glutathione_Transferase_(cytos"/>
    <property type="match status" value="1"/>
</dbReference>
<dbReference type="InterPro" id="IPR036282">
    <property type="entry name" value="Glutathione-S-Trfase_C_sf"/>
</dbReference>
<dbReference type="SUPFAM" id="SSF47616">
    <property type="entry name" value="GST C-terminal domain-like"/>
    <property type="match status" value="1"/>
</dbReference>
<dbReference type="SFLD" id="SFLDG00358">
    <property type="entry name" value="Main_(cytGST)"/>
    <property type="match status" value="1"/>
</dbReference>
<organism evidence="4 5">
    <name type="scientific">Emcibacter nanhaiensis</name>
    <dbReference type="NCBI Taxonomy" id="1505037"/>
    <lineage>
        <taxon>Bacteria</taxon>
        <taxon>Pseudomonadati</taxon>
        <taxon>Pseudomonadota</taxon>
        <taxon>Alphaproteobacteria</taxon>
        <taxon>Emcibacterales</taxon>
        <taxon>Emcibacteraceae</taxon>
        <taxon>Emcibacter</taxon>
    </lineage>
</organism>
<dbReference type="OrthoDB" id="9810080at2"/>
<dbReference type="EMBL" id="VFIY01000005">
    <property type="protein sequence ID" value="TPD61752.1"/>
    <property type="molecule type" value="Genomic_DNA"/>
</dbReference>
<dbReference type="AlphaFoldDB" id="A0A501PNS1"/>
<proteinExistence type="inferred from homology"/>
<dbReference type="Gene3D" id="1.20.1050.10">
    <property type="match status" value="1"/>
</dbReference>